<accession>A0AAU6SFQ5</accession>
<evidence type="ECO:0000313" key="2">
    <source>
        <dbReference type="EMBL" id="WZO35722.1"/>
    </source>
</evidence>
<feature type="region of interest" description="Disordered" evidence="1">
    <location>
        <begin position="84"/>
        <end position="106"/>
    </location>
</feature>
<dbReference type="EMBL" id="CP151632">
    <property type="protein sequence ID" value="WZO35722.1"/>
    <property type="molecule type" value="Genomic_DNA"/>
</dbReference>
<reference evidence="2" key="1">
    <citation type="submission" date="2024-04" db="EMBL/GenBank/DDBJ databases">
        <authorList>
            <person name="Roder T."/>
            <person name="Oberhansli S."/>
            <person name="Kreuzer M."/>
        </authorList>
    </citation>
    <scope>NUCLEOTIDE SEQUENCE</scope>
    <source>
        <strain evidence="2">LWS13-1.2</strain>
    </source>
</reference>
<dbReference type="RefSeq" id="WP_349426542.1">
    <property type="nucleotide sequence ID" value="NZ_CP151632.1"/>
</dbReference>
<proteinExistence type="predicted"/>
<organism evidence="2">
    <name type="scientific">Microbacterium sp. LWS13-1.2</name>
    <dbReference type="NCBI Taxonomy" id="3135264"/>
    <lineage>
        <taxon>Bacteria</taxon>
        <taxon>Bacillati</taxon>
        <taxon>Actinomycetota</taxon>
        <taxon>Actinomycetes</taxon>
        <taxon>Micrococcales</taxon>
        <taxon>Microbacteriaceae</taxon>
        <taxon>Microbacterium</taxon>
    </lineage>
</organism>
<dbReference type="AlphaFoldDB" id="A0AAU6SFQ5"/>
<protein>
    <submittedName>
        <fullName evidence="2">Uncharacterized protein</fullName>
    </submittedName>
</protein>
<gene>
    <name evidence="2" type="ORF">MRBLWS13_003429</name>
</gene>
<evidence type="ECO:0000256" key="1">
    <source>
        <dbReference type="SAM" id="MobiDB-lite"/>
    </source>
</evidence>
<name>A0AAU6SFQ5_9MICO</name>
<sequence>MSDLLSVFDDNDHGAEPAIVRPIPMNRAQRSEIRQLFAGLNVATAAQQFEVTAELTGVRITSVHELDAATAHRLIGALKRRAQASGRVTTGNSWDDREEDTWIDRL</sequence>